<comment type="caution">
    <text evidence="2">The sequence shown here is derived from an EMBL/GenBank/DDBJ whole genome shotgun (WGS) entry which is preliminary data.</text>
</comment>
<accession>A0AAN4VVH6</accession>
<evidence type="ECO:0000259" key="1">
    <source>
        <dbReference type="Pfam" id="PF25917"/>
    </source>
</evidence>
<dbReference type="SUPFAM" id="SSF111369">
    <property type="entry name" value="HlyD-like secretion proteins"/>
    <property type="match status" value="1"/>
</dbReference>
<protein>
    <submittedName>
        <fullName evidence="2">MexH family multidrug efflux RND transporter periplasmic adaptor subunit</fullName>
    </submittedName>
</protein>
<dbReference type="GO" id="GO:0015562">
    <property type="term" value="F:efflux transmembrane transporter activity"/>
    <property type="evidence" value="ECO:0007669"/>
    <property type="project" value="TreeGrafter"/>
</dbReference>
<dbReference type="RefSeq" id="WP_338236410.1">
    <property type="nucleotide sequence ID" value="NZ_BQKE01000001.1"/>
</dbReference>
<dbReference type="GO" id="GO:1990281">
    <property type="term" value="C:efflux pump complex"/>
    <property type="evidence" value="ECO:0007669"/>
    <property type="project" value="TreeGrafter"/>
</dbReference>
<dbReference type="PANTHER" id="PTHR30469">
    <property type="entry name" value="MULTIDRUG RESISTANCE PROTEIN MDTA"/>
    <property type="match status" value="1"/>
</dbReference>
<dbReference type="Proteomes" id="UP001310022">
    <property type="component" value="Unassembled WGS sequence"/>
</dbReference>
<organism evidence="2 3">
    <name type="scientific">Persicobacter diffluens</name>
    <dbReference type="NCBI Taxonomy" id="981"/>
    <lineage>
        <taxon>Bacteria</taxon>
        <taxon>Pseudomonadati</taxon>
        <taxon>Bacteroidota</taxon>
        <taxon>Cytophagia</taxon>
        <taxon>Cytophagales</taxon>
        <taxon>Persicobacteraceae</taxon>
        <taxon>Persicobacter</taxon>
    </lineage>
</organism>
<dbReference type="Gene3D" id="2.40.420.20">
    <property type="match status" value="1"/>
</dbReference>
<dbReference type="EMBL" id="BQKE01000001">
    <property type="protein sequence ID" value="GJM60711.1"/>
    <property type="molecule type" value="Genomic_DNA"/>
</dbReference>
<proteinExistence type="predicted"/>
<feature type="domain" description="Multidrug resistance protein MdtA-like barrel-sandwich hybrid" evidence="1">
    <location>
        <begin position="71"/>
        <end position="216"/>
    </location>
</feature>
<sequence>MKKRIISLSLAAGVLVLAFGIFTLMPSRRMEAKILDEGQSALLVEVMNAQVGTISQTVSATGRLKAVDRYEIFAQVDGQLKASARNFREGKLYRKGQLMLEIDRREFEMSLLAQKSDFITQVTAVLPDLKVDYPAAYPLWKAYLQKVDVHRSLPALPESQSEQEQFFLTGKGIYTSFYNVKSGEEKLSKYSIYAPFNGVVTSADAEAGTAVRTGTVMGTFISSDQFELEVTVPMHYLHQIKLGKEAQLSSTELKGAWKGKVVRIGGAIDQQSQSVKVFIQTSGKDLKEGMFLKAEMQSKPFENAVSVPRKMLNAEGKVFVVKNGRLQLQAVEVLAKEGDMVVVSGLSAGTPLLKTVIKSAYEGMKVSVKQ</sequence>
<evidence type="ECO:0000313" key="2">
    <source>
        <dbReference type="EMBL" id="GJM60711.1"/>
    </source>
</evidence>
<keyword evidence="3" id="KW-1185">Reference proteome</keyword>
<gene>
    <name evidence="2" type="primary">czcB</name>
    <name evidence="2" type="ORF">PEDI_12630</name>
</gene>
<dbReference type="PANTHER" id="PTHR30469:SF15">
    <property type="entry name" value="HLYD FAMILY OF SECRETION PROTEINS"/>
    <property type="match status" value="1"/>
</dbReference>
<dbReference type="Gene3D" id="2.40.30.170">
    <property type="match status" value="1"/>
</dbReference>
<dbReference type="Gene3D" id="2.40.50.100">
    <property type="match status" value="1"/>
</dbReference>
<reference evidence="2 3" key="1">
    <citation type="submission" date="2021-12" db="EMBL/GenBank/DDBJ databases">
        <title>Genome sequencing of bacteria with rrn-lacking chromosome and rrn-plasmid.</title>
        <authorList>
            <person name="Anda M."/>
            <person name="Iwasaki W."/>
        </authorList>
    </citation>
    <scope>NUCLEOTIDE SEQUENCE [LARGE SCALE GENOMIC DNA]</scope>
    <source>
        <strain evidence="2 3">NBRC 15940</strain>
    </source>
</reference>
<dbReference type="InterPro" id="IPR058625">
    <property type="entry name" value="MdtA-like_BSH"/>
</dbReference>
<dbReference type="Pfam" id="PF25917">
    <property type="entry name" value="BSH_RND"/>
    <property type="match status" value="1"/>
</dbReference>
<dbReference type="AlphaFoldDB" id="A0AAN4VVH6"/>
<name>A0AAN4VVH6_9BACT</name>
<dbReference type="Gene3D" id="1.10.287.470">
    <property type="entry name" value="Helix hairpin bin"/>
    <property type="match status" value="1"/>
</dbReference>
<evidence type="ECO:0000313" key="3">
    <source>
        <dbReference type="Proteomes" id="UP001310022"/>
    </source>
</evidence>